<name>A0A1S3DWA2_CICAR</name>
<dbReference type="InterPro" id="IPR005123">
    <property type="entry name" value="Oxoglu/Fe-dep_dioxygenase_dom"/>
</dbReference>
<dbReference type="InterPro" id="IPR027443">
    <property type="entry name" value="IPNS-like_sf"/>
</dbReference>
<accession>A0A1S3DWA2</accession>
<reference evidence="7 8" key="1">
    <citation type="submission" date="2025-04" db="UniProtKB">
        <authorList>
            <consortium name="RefSeq"/>
        </authorList>
    </citation>
    <scope>IDENTIFICATION</scope>
    <source>
        <tissue evidence="7 8">Etiolated seedlings</tissue>
    </source>
</reference>
<organism evidence="6 8">
    <name type="scientific">Cicer arietinum</name>
    <name type="common">Chickpea</name>
    <name type="synonym">Garbanzo</name>
    <dbReference type="NCBI Taxonomy" id="3827"/>
    <lineage>
        <taxon>Eukaryota</taxon>
        <taxon>Viridiplantae</taxon>
        <taxon>Streptophyta</taxon>
        <taxon>Embryophyta</taxon>
        <taxon>Tracheophyta</taxon>
        <taxon>Spermatophyta</taxon>
        <taxon>Magnoliopsida</taxon>
        <taxon>eudicotyledons</taxon>
        <taxon>Gunneridae</taxon>
        <taxon>Pentapetalae</taxon>
        <taxon>rosids</taxon>
        <taxon>fabids</taxon>
        <taxon>Fabales</taxon>
        <taxon>Fabaceae</taxon>
        <taxon>Papilionoideae</taxon>
        <taxon>50 kb inversion clade</taxon>
        <taxon>NPAAA clade</taxon>
        <taxon>Hologalegina</taxon>
        <taxon>IRL clade</taxon>
        <taxon>Cicereae</taxon>
        <taxon>Cicer</taxon>
    </lineage>
</organism>
<evidence type="ECO:0000256" key="1">
    <source>
        <dbReference type="ARBA" id="ARBA00022723"/>
    </source>
</evidence>
<dbReference type="Proteomes" id="UP000087171">
    <property type="component" value="Unplaced"/>
</dbReference>
<dbReference type="AlphaFoldDB" id="A0A1S3DWA2"/>
<keyword evidence="2" id="KW-0847">Vitamin C</keyword>
<dbReference type="PaxDb" id="3827-XP_004516158.1"/>
<dbReference type="SUPFAM" id="SSF51197">
    <property type="entry name" value="Clavaminate synthase-like"/>
    <property type="match status" value="1"/>
</dbReference>
<dbReference type="KEGG" id="cam:101497396"/>
<dbReference type="GeneID" id="101497396"/>
<dbReference type="PANTHER" id="PTHR47991">
    <property type="entry name" value="OXOGLUTARATE/IRON-DEPENDENT DIOXYGENASE"/>
    <property type="match status" value="1"/>
</dbReference>
<proteinExistence type="inferred from homology"/>
<dbReference type="GO" id="GO:0031418">
    <property type="term" value="F:L-ascorbic acid binding"/>
    <property type="evidence" value="ECO:0007669"/>
    <property type="project" value="UniProtKB-KW"/>
</dbReference>
<evidence type="ECO:0000256" key="4">
    <source>
        <dbReference type="RuleBase" id="RU003682"/>
    </source>
</evidence>
<evidence type="ECO:0000313" key="6">
    <source>
        <dbReference type="Proteomes" id="UP000087171"/>
    </source>
</evidence>
<keyword evidence="6" id="KW-1185">Reference proteome</keyword>
<dbReference type="GO" id="GO:0051213">
    <property type="term" value="F:dioxygenase activity"/>
    <property type="evidence" value="ECO:0007669"/>
    <property type="project" value="UniProtKB-KW"/>
</dbReference>
<evidence type="ECO:0000256" key="2">
    <source>
        <dbReference type="ARBA" id="ARBA00022896"/>
    </source>
</evidence>
<dbReference type="RefSeq" id="XP_012567508.1">
    <property type="nucleotide sequence ID" value="XM_012712054.2"/>
</dbReference>
<dbReference type="PROSITE" id="PS51471">
    <property type="entry name" value="FE2OG_OXY"/>
    <property type="match status" value="1"/>
</dbReference>
<dbReference type="STRING" id="3827.A0A1S3DWA2"/>
<dbReference type="OrthoDB" id="288590at2759"/>
<keyword evidence="4" id="KW-0560">Oxidoreductase</keyword>
<feature type="domain" description="Fe2OG dioxygenase" evidence="5">
    <location>
        <begin position="60"/>
        <end position="160"/>
    </location>
</feature>
<evidence type="ECO:0000256" key="3">
    <source>
        <dbReference type="ARBA" id="ARBA00023004"/>
    </source>
</evidence>
<keyword evidence="1 4" id="KW-0479">Metal-binding</keyword>
<dbReference type="Pfam" id="PF03171">
    <property type="entry name" value="2OG-FeII_Oxy"/>
    <property type="match status" value="1"/>
</dbReference>
<keyword evidence="7 8" id="KW-0223">Dioxygenase</keyword>
<keyword evidence="3 4" id="KW-0408">Iron</keyword>
<dbReference type="InterPro" id="IPR044861">
    <property type="entry name" value="IPNS-like_FE2OG_OXY"/>
</dbReference>
<dbReference type="GO" id="GO:0046872">
    <property type="term" value="F:metal ion binding"/>
    <property type="evidence" value="ECO:0007669"/>
    <property type="project" value="UniProtKB-KW"/>
</dbReference>
<evidence type="ECO:0000259" key="5">
    <source>
        <dbReference type="PROSITE" id="PS51471"/>
    </source>
</evidence>
<dbReference type="eggNOG" id="KOG0143">
    <property type="taxonomic scope" value="Eukaryota"/>
</dbReference>
<dbReference type="RefSeq" id="XP_004516158.1">
    <property type="nucleotide sequence ID" value="XM_004516101.3"/>
</dbReference>
<comment type="similarity">
    <text evidence="4">Belongs to the iron/ascorbate-dependent oxidoreductase family.</text>
</comment>
<dbReference type="InterPro" id="IPR050295">
    <property type="entry name" value="Plant_2OG-oxidoreductases"/>
</dbReference>
<evidence type="ECO:0000313" key="7">
    <source>
        <dbReference type="RefSeq" id="XP_004516158.1"/>
    </source>
</evidence>
<sequence>MHNKMSFVNFTLLVNTGAFFREILEKYSEDMREEAISILSFITLALGIEDSKLSESFHEGQYDIRLNCYPPCPEPERVLGIVPHADNSGITLLVDFGDFPGLQFLKDGKWVGVEPIEGAIVANIGHIIEVMTNGIYKAPEHRAIVNKLKERLSVVTFCYPSPSIDIGPSDKLINSDRNLQLYKSMTNAEYFRRFFNRKLDESFIDSLRL</sequence>
<protein>
    <submittedName>
        <fullName evidence="7 8">Probable 2-oxoglutarate/Fe(II)-dependent dioxygenase isoform X1</fullName>
    </submittedName>
</protein>
<gene>
    <name evidence="7 8" type="primary">LOC101497396</name>
</gene>
<dbReference type="Gene3D" id="2.60.120.330">
    <property type="entry name" value="B-lactam Antibiotic, Isopenicillin N Synthase, Chain"/>
    <property type="match status" value="1"/>
</dbReference>
<evidence type="ECO:0000313" key="8">
    <source>
        <dbReference type="RefSeq" id="XP_012567508.1"/>
    </source>
</evidence>